<evidence type="ECO:0000256" key="1">
    <source>
        <dbReference type="ARBA" id="ARBA00010586"/>
    </source>
</evidence>
<proteinExistence type="inferred from homology"/>
<evidence type="ECO:0000313" key="4">
    <source>
        <dbReference type="Proteomes" id="UP000335636"/>
    </source>
</evidence>
<dbReference type="PANTHER" id="PTHR22879">
    <property type="entry name" value="NUT FAMILY MEMBER 1"/>
    <property type="match status" value="1"/>
</dbReference>
<dbReference type="PANTHER" id="PTHR22879:SF14">
    <property type="entry name" value="NUT FAMILY MEMBER 2A-RELATED"/>
    <property type="match status" value="1"/>
</dbReference>
<name>A0A5E4D5Q7_MARMO</name>
<dbReference type="Proteomes" id="UP000335636">
    <property type="component" value="Unassembled WGS sequence"/>
</dbReference>
<evidence type="ECO:0000313" key="3">
    <source>
        <dbReference type="EMBL" id="VTJ89577.1"/>
    </source>
</evidence>
<comment type="caution">
    <text evidence="3">The sequence shown here is derived from an EMBL/GenBank/DDBJ whole genome shotgun (WGS) entry which is preliminary data.</text>
</comment>
<dbReference type="InterPro" id="IPR024309">
    <property type="entry name" value="NUT_N"/>
</dbReference>
<dbReference type="AlphaFoldDB" id="A0A5E4D5Q7"/>
<comment type="similarity">
    <text evidence="1">Belongs to the NUT family.</text>
</comment>
<dbReference type="InterPro" id="IPR024310">
    <property type="entry name" value="NUT"/>
</dbReference>
<feature type="domain" description="Nuclear Testis protein N-terminal" evidence="2">
    <location>
        <begin position="100"/>
        <end position="177"/>
    </location>
</feature>
<protein>
    <recommendedName>
        <fullName evidence="2">Nuclear Testis protein N-terminal domain-containing protein</fullName>
    </recommendedName>
</protein>
<dbReference type="EMBL" id="CABDUW010003653">
    <property type="protein sequence ID" value="VTJ89577.1"/>
    <property type="molecule type" value="Genomic_DNA"/>
</dbReference>
<organism evidence="3 4">
    <name type="scientific">Marmota monax</name>
    <name type="common">Woodchuck</name>
    <dbReference type="NCBI Taxonomy" id="9995"/>
    <lineage>
        <taxon>Eukaryota</taxon>
        <taxon>Metazoa</taxon>
        <taxon>Chordata</taxon>
        <taxon>Craniata</taxon>
        <taxon>Vertebrata</taxon>
        <taxon>Euteleostomi</taxon>
        <taxon>Mammalia</taxon>
        <taxon>Eutheria</taxon>
        <taxon>Euarchontoglires</taxon>
        <taxon>Glires</taxon>
        <taxon>Rodentia</taxon>
        <taxon>Sciuromorpha</taxon>
        <taxon>Sciuridae</taxon>
        <taxon>Xerinae</taxon>
        <taxon>Marmotini</taxon>
        <taxon>Marmota</taxon>
    </lineage>
</organism>
<evidence type="ECO:0000259" key="2">
    <source>
        <dbReference type="Pfam" id="PF12881"/>
    </source>
</evidence>
<dbReference type="Pfam" id="PF12881">
    <property type="entry name" value="NUT"/>
    <property type="match status" value="2"/>
</dbReference>
<sequence>MNVCQWPGTVYGEGTPHTFPAAVPPDDSSRPHSIYENFQHWQHFKTLVCRHLPQTPDVEALSCFLISTFCPEGHCAFFSQWEDPELWDPLAPGPSASITKTICPAGSIIFPMNVCQWPGTVYGEGTPPTFPAAVPPDDSSRPHSIYENFQHWQHFKTLVCRHLPQTPDVEALSCFLM</sequence>
<accession>A0A5E4D5Q7</accession>
<reference evidence="3" key="1">
    <citation type="submission" date="2019-04" db="EMBL/GenBank/DDBJ databases">
        <authorList>
            <person name="Alioto T."/>
            <person name="Alioto T."/>
        </authorList>
    </citation>
    <scope>NUCLEOTIDE SEQUENCE [LARGE SCALE GENOMIC DNA]</scope>
</reference>
<feature type="domain" description="Nuclear Testis protein N-terminal" evidence="2">
    <location>
        <begin position="4"/>
        <end position="66"/>
    </location>
</feature>
<keyword evidence="4" id="KW-1185">Reference proteome</keyword>
<gene>
    <name evidence="3" type="ORF">MONAX_5E038117</name>
</gene>